<dbReference type="Proteomes" id="UP000188174">
    <property type="component" value="Chromosome"/>
</dbReference>
<accession>A0ABN4WNC4</accession>
<gene>
    <name evidence="1" type="ORF">B0E33_01375</name>
</gene>
<keyword evidence="2" id="KW-1185">Reference proteome</keyword>
<organism evidence="1 2">
    <name type="scientific">Roseibium algicola</name>
    <dbReference type="NCBI Taxonomy" id="2857014"/>
    <lineage>
        <taxon>Bacteria</taxon>
        <taxon>Pseudomonadati</taxon>
        <taxon>Pseudomonadota</taxon>
        <taxon>Alphaproteobacteria</taxon>
        <taxon>Hyphomicrobiales</taxon>
        <taxon>Stappiaceae</taxon>
        <taxon>Roseibium</taxon>
    </lineage>
</organism>
<name>A0ABN4WNC4_9HYPH</name>
<proteinExistence type="predicted"/>
<reference evidence="1 2" key="1">
    <citation type="submission" date="2017-02" db="EMBL/GenBank/DDBJ databases">
        <authorList>
            <person name="Jeong S."/>
        </authorList>
    </citation>
    <scope>NUCLEOTIDE SEQUENCE [LARGE SCALE GENOMIC DNA]</scope>
    <source>
        <strain evidence="1 2">RMAR6-6</strain>
    </source>
</reference>
<protein>
    <submittedName>
        <fullName evidence="1">Uncharacterized protein</fullName>
    </submittedName>
</protein>
<evidence type="ECO:0000313" key="2">
    <source>
        <dbReference type="Proteomes" id="UP000188174"/>
    </source>
</evidence>
<sequence>MTMEQINAERAAELKAELASIDPADTFSQYWAQSPSASVIRDYKAGRTVEIKACRIRNRKNREALARARKI</sequence>
<evidence type="ECO:0000313" key="1">
    <source>
        <dbReference type="EMBL" id="AQQ02406.1"/>
    </source>
</evidence>
<dbReference type="EMBL" id="CP019630">
    <property type="protein sequence ID" value="AQQ02406.1"/>
    <property type="molecule type" value="Genomic_DNA"/>
</dbReference>